<dbReference type="InterPro" id="IPR049874">
    <property type="entry name" value="ROK_cs"/>
</dbReference>
<accession>A0A066ZA53</accession>
<gene>
    <name evidence="3" type="ORF">KCH_11300</name>
</gene>
<feature type="compositionally biased region" description="Low complexity" evidence="2">
    <location>
        <begin position="506"/>
        <end position="524"/>
    </location>
</feature>
<name>A0A066ZA53_9ACTN</name>
<dbReference type="PROSITE" id="PS01125">
    <property type="entry name" value="ROK"/>
    <property type="match status" value="1"/>
</dbReference>
<proteinExistence type="inferred from homology"/>
<dbReference type="AlphaFoldDB" id="A0A066ZA53"/>
<dbReference type="HOGENOM" id="CLU_519512_0_0_11"/>
<dbReference type="EC" id="2.7.1.60" evidence="3"/>
<dbReference type="eggNOG" id="COG1940">
    <property type="taxonomic scope" value="Bacteria"/>
</dbReference>
<evidence type="ECO:0000256" key="2">
    <source>
        <dbReference type="SAM" id="MobiDB-lite"/>
    </source>
</evidence>
<feature type="compositionally biased region" description="Polar residues" evidence="2">
    <location>
        <begin position="409"/>
        <end position="420"/>
    </location>
</feature>
<organism evidence="3 4">
    <name type="scientific">Kitasatospora cheerisanensis KCTC 2395</name>
    <dbReference type="NCBI Taxonomy" id="1348663"/>
    <lineage>
        <taxon>Bacteria</taxon>
        <taxon>Bacillati</taxon>
        <taxon>Actinomycetota</taxon>
        <taxon>Actinomycetes</taxon>
        <taxon>Kitasatosporales</taxon>
        <taxon>Streptomycetaceae</taxon>
        <taxon>Kitasatospora</taxon>
    </lineage>
</organism>
<feature type="region of interest" description="Disordered" evidence="2">
    <location>
        <begin position="399"/>
        <end position="524"/>
    </location>
</feature>
<dbReference type="PANTHER" id="PTHR18964">
    <property type="entry name" value="ROK (REPRESSOR, ORF, KINASE) FAMILY"/>
    <property type="match status" value="1"/>
</dbReference>
<comment type="similarity">
    <text evidence="1">Belongs to the ROK (NagC/XylR) family.</text>
</comment>
<sequence>MNQHRADPDGALLAALDIGGTKIAGGLVDTRGTLLHRLQVPTPADGDRHELMAAVRGVLDELSQLPDWHRVRALGIGSAGPVDIAAGTVSPVNLPGWREFPLCAETAAHPAVRGLPIVLGGDAVAMTAAEHWLGAARPYRNALCLVVSTGVGAGLVLDGRLHTGTTGNAGHLGHISVDFEGRPCPCGSRGCVEGLASGTAIARTAAESGWRPGPDGDTTAAAVARAAKSGDPLALAAFDRAARALAAGIAATATLVELDVAVIGGGVATAGEILFTPLARHLSSYATLPFTRHLTLTRPTSPPTPASSAPPPSPDRPCPPPDSEPHHHRHQLAPGHGPFDHRKPAPDPPRQRLTASSRRFRQQLAAGNRQFGRPGLPLLRVTRCPGCVRAHLRSISRPRNGNRLAASTDLPSAQASSTTRGYAPPPALGPTLHTSCGPHPLHRPTLAPLVSPPPPPSLDSDRRLSASAHHLRHQLALATRSFHRQPRPRVPPRRSPGTPAARDRPTAPSTVRTAAAARRLTPAR</sequence>
<dbReference type="InterPro" id="IPR043129">
    <property type="entry name" value="ATPase_NBD"/>
</dbReference>
<dbReference type="Gene3D" id="3.30.420.40">
    <property type="match status" value="2"/>
</dbReference>
<dbReference type="SUPFAM" id="SSF53067">
    <property type="entry name" value="Actin-like ATPase domain"/>
    <property type="match status" value="1"/>
</dbReference>
<keyword evidence="4" id="KW-1185">Reference proteome</keyword>
<evidence type="ECO:0000256" key="1">
    <source>
        <dbReference type="ARBA" id="ARBA00006479"/>
    </source>
</evidence>
<reference evidence="3 4" key="1">
    <citation type="submission" date="2014-05" db="EMBL/GenBank/DDBJ databases">
        <title>Draft Genome Sequence of Kitasatospora cheerisanensis KCTC 2395.</title>
        <authorList>
            <person name="Nam D.H."/>
        </authorList>
    </citation>
    <scope>NUCLEOTIDE SEQUENCE [LARGE SCALE GENOMIC DNA]</scope>
    <source>
        <strain evidence="3 4">KCTC 2395</strain>
    </source>
</reference>
<keyword evidence="3" id="KW-0808">Transferase</keyword>
<dbReference type="EMBL" id="JNBY01000050">
    <property type="protein sequence ID" value="KDN87045.1"/>
    <property type="molecule type" value="Genomic_DNA"/>
</dbReference>
<dbReference type="Proteomes" id="UP000027178">
    <property type="component" value="Unassembled WGS sequence"/>
</dbReference>
<protein>
    <submittedName>
        <fullName evidence="3">ROK family transcriptional regulator</fullName>
        <ecNumber evidence="3">2.7.1.60</ecNumber>
    </submittedName>
</protein>
<dbReference type="PATRIC" id="fig|1348663.4.peg.1077"/>
<dbReference type="GO" id="GO:0009384">
    <property type="term" value="F:N-acylmannosamine kinase activity"/>
    <property type="evidence" value="ECO:0007669"/>
    <property type="project" value="UniProtKB-EC"/>
</dbReference>
<feature type="region of interest" description="Disordered" evidence="2">
    <location>
        <begin position="295"/>
        <end position="357"/>
    </location>
</feature>
<evidence type="ECO:0000313" key="4">
    <source>
        <dbReference type="Proteomes" id="UP000027178"/>
    </source>
</evidence>
<feature type="compositionally biased region" description="Pro residues" evidence="2">
    <location>
        <begin position="300"/>
        <end position="322"/>
    </location>
</feature>
<dbReference type="Pfam" id="PF00480">
    <property type="entry name" value="ROK"/>
    <property type="match status" value="1"/>
</dbReference>
<dbReference type="PANTHER" id="PTHR18964:SF169">
    <property type="entry name" value="N-ACETYLMANNOSAMINE KINASE"/>
    <property type="match status" value="1"/>
</dbReference>
<dbReference type="InterPro" id="IPR000600">
    <property type="entry name" value="ROK"/>
</dbReference>
<evidence type="ECO:0000313" key="3">
    <source>
        <dbReference type="EMBL" id="KDN87045.1"/>
    </source>
</evidence>
<feature type="compositionally biased region" description="Basic residues" evidence="2">
    <location>
        <begin position="481"/>
        <end position="492"/>
    </location>
</feature>
<comment type="caution">
    <text evidence="3">The sequence shown here is derived from an EMBL/GenBank/DDBJ whole genome shotgun (WGS) entry which is preliminary data.</text>
</comment>